<feature type="compositionally biased region" description="Polar residues" evidence="1">
    <location>
        <begin position="246"/>
        <end position="255"/>
    </location>
</feature>
<evidence type="ECO:0000256" key="2">
    <source>
        <dbReference type="SAM" id="SignalP"/>
    </source>
</evidence>
<feature type="region of interest" description="Disordered" evidence="1">
    <location>
        <begin position="246"/>
        <end position="284"/>
    </location>
</feature>
<organism evidence="3 4">
    <name type="scientific">Candidatus Sulfomarinibacter kjeldsenii</name>
    <dbReference type="NCBI Taxonomy" id="2885994"/>
    <lineage>
        <taxon>Bacteria</taxon>
        <taxon>Pseudomonadati</taxon>
        <taxon>Acidobacteriota</taxon>
        <taxon>Thermoanaerobaculia</taxon>
        <taxon>Thermoanaerobaculales</taxon>
        <taxon>Candidatus Sulfomarinibacteraceae</taxon>
        <taxon>Candidatus Sulfomarinibacter</taxon>
    </lineage>
</organism>
<feature type="region of interest" description="Disordered" evidence="1">
    <location>
        <begin position="71"/>
        <end position="94"/>
    </location>
</feature>
<protein>
    <submittedName>
        <fullName evidence="3">Uncharacterized protein</fullName>
    </submittedName>
</protein>
<keyword evidence="2" id="KW-0732">Signal</keyword>
<feature type="signal peptide" evidence="2">
    <location>
        <begin position="1"/>
        <end position="20"/>
    </location>
</feature>
<evidence type="ECO:0000256" key="1">
    <source>
        <dbReference type="SAM" id="MobiDB-lite"/>
    </source>
</evidence>
<sequence length="284" mass="29429">MSRVVQSFVLVLLIAGTAAAVDVTMRDGTVITAESYRLTGSYIMLKLDDGRQVAYDVADVDLDALRAAEAAAAGPQKESTGADQNAGTLSGGRTLKDAALVGEDEGSGPKITDRDVRHVRGSGVLGEGEEAEGTASSEGGVPAGFEQGGGVVLNSIRVNPAGEGQWTIEGEVINRTPNTVNNVRVQLEAAAVGGDEPWRGEVAVTNTLGPDETGAFSHSFASQAPAGRAHPDVRASVIWMRMETTRTPDWSRNQNWGGGPSDPGSLPLQRGGVSGADVRPTPVE</sequence>
<reference evidence="3 4" key="1">
    <citation type="submission" date="2020-08" db="EMBL/GenBank/DDBJ databases">
        <title>Acidobacteriota in marine sediments use diverse sulfur dissimilation pathways.</title>
        <authorList>
            <person name="Wasmund K."/>
        </authorList>
    </citation>
    <scope>NUCLEOTIDE SEQUENCE [LARGE SCALE GENOMIC DNA]</scope>
    <source>
        <strain evidence="3">MAG AM3-A</strain>
    </source>
</reference>
<dbReference type="EMBL" id="JACXWA010000060">
    <property type="protein sequence ID" value="MBD3870399.1"/>
    <property type="molecule type" value="Genomic_DNA"/>
</dbReference>
<proteinExistence type="predicted"/>
<feature type="compositionally biased region" description="Polar residues" evidence="1">
    <location>
        <begin position="77"/>
        <end position="88"/>
    </location>
</feature>
<dbReference type="Proteomes" id="UP000598633">
    <property type="component" value="Unassembled WGS sequence"/>
</dbReference>
<evidence type="ECO:0000313" key="4">
    <source>
        <dbReference type="Proteomes" id="UP000598633"/>
    </source>
</evidence>
<accession>A0A8J6Y6E2</accession>
<evidence type="ECO:0000313" key="3">
    <source>
        <dbReference type="EMBL" id="MBD3870399.1"/>
    </source>
</evidence>
<gene>
    <name evidence="3" type="ORF">IFJ97_03440</name>
</gene>
<dbReference type="AlphaFoldDB" id="A0A8J6Y6E2"/>
<feature type="chain" id="PRO_5035168959" evidence="2">
    <location>
        <begin position="21"/>
        <end position="284"/>
    </location>
</feature>
<feature type="region of interest" description="Disordered" evidence="1">
    <location>
        <begin position="122"/>
        <end position="144"/>
    </location>
</feature>
<name>A0A8J6Y6E2_9BACT</name>
<comment type="caution">
    <text evidence="3">The sequence shown here is derived from an EMBL/GenBank/DDBJ whole genome shotgun (WGS) entry which is preliminary data.</text>
</comment>